<dbReference type="AlphaFoldDB" id="A0A094L9J4"/>
<reference evidence="1 2" key="1">
    <citation type="submission" date="2014-06" db="EMBL/GenBank/DDBJ databases">
        <title>The draft genome sequence of Idiomarina salinarum ISL-52.</title>
        <authorList>
            <person name="Du J."/>
            <person name="Shao Z."/>
        </authorList>
    </citation>
    <scope>NUCLEOTIDE SEQUENCE [LARGE SCALE GENOMIC DNA]</scope>
    <source>
        <strain evidence="1 2">ISL-52</strain>
    </source>
</reference>
<protein>
    <submittedName>
        <fullName evidence="1">Uncharacterized protein</fullName>
    </submittedName>
</protein>
<proteinExistence type="predicted"/>
<evidence type="ECO:0000313" key="2">
    <source>
        <dbReference type="Proteomes" id="UP000054363"/>
    </source>
</evidence>
<evidence type="ECO:0000313" key="1">
    <source>
        <dbReference type="EMBL" id="KFZ31498.1"/>
    </source>
</evidence>
<organism evidence="1 2">
    <name type="scientific">Pseudidiomarina salinarum</name>
    <dbReference type="NCBI Taxonomy" id="435908"/>
    <lineage>
        <taxon>Bacteria</taxon>
        <taxon>Pseudomonadati</taxon>
        <taxon>Pseudomonadota</taxon>
        <taxon>Gammaproteobacteria</taxon>
        <taxon>Alteromonadales</taxon>
        <taxon>Idiomarinaceae</taxon>
        <taxon>Pseudidiomarina</taxon>
    </lineage>
</organism>
<keyword evidence="2" id="KW-1185">Reference proteome</keyword>
<dbReference type="RefSeq" id="WP_034773819.1">
    <property type="nucleotide sequence ID" value="NZ_JPER01000001.1"/>
</dbReference>
<dbReference type="Proteomes" id="UP000054363">
    <property type="component" value="Unassembled WGS sequence"/>
</dbReference>
<accession>A0A094L9J4</accession>
<name>A0A094L9J4_9GAMM</name>
<gene>
    <name evidence="1" type="ORF">IDSA_01955</name>
</gene>
<comment type="caution">
    <text evidence="1">The sequence shown here is derived from an EMBL/GenBank/DDBJ whole genome shotgun (WGS) entry which is preliminary data.</text>
</comment>
<sequence>MVIAQVDFAIQSAQSALTNRPVNEKDLNDGLNELERIDLQDMPADVREQVTGLKAEIKKELVRVNNDRDFSGQGGLSGLSGPGGR</sequence>
<dbReference type="EMBL" id="JPER01000001">
    <property type="protein sequence ID" value="KFZ31498.1"/>
    <property type="molecule type" value="Genomic_DNA"/>
</dbReference>